<keyword evidence="4" id="KW-1185">Reference proteome</keyword>
<feature type="domain" description="Anti-sigma factor NepR" evidence="2">
    <location>
        <begin position="12"/>
        <end position="43"/>
    </location>
</feature>
<dbReference type="Pfam" id="PF18557">
    <property type="entry name" value="NepR"/>
    <property type="match status" value="1"/>
</dbReference>
<protein>
    <recommendedName>
        <fullName evidence="2">Anti-sigma factor NepR domain-containing protein</fullName>
    </recommendedName>
</protein>
<organism evidence="3 4">
    <name type="scientific">Tritonibacter horizontis</name>
    <dbReference type="NCBI Taxonomy" id="1768241"/>
    <lineage>
        <taxon>Bacteria</taxon>
        <taxon>Pseudomonadati</taxon>
        <taxon>Pseudomonadota</taxon>
        <taxon>Alphaproteobacteria</taxon>
        <taxon>Rhodobacterales</taxon>
        <taxon>Paracoccaceae</taxon>
        <taxon>Tritonibacter</taxon>
    </lineage>
</organism>
<evidence type="ECO:0000313" key="4">
    <source>
        <dbReference type="Proteomes" id="UP000068382"/>
    </source>
</evidence>
<comment type="caution">
    <text evidence="3">The sequence shown here is derived from an EMBL/GenBank/DDBJ whole genome shotgun (WGS) entry which is preliminary data.</text>
</comment>
<evidence type="ECO:0000256" key="1">
    <source>
        <dbReference type="SAM" id="MobiDB-lite"/>
    </source>
</evidence>
<reference evidence="3 4" key="1">
    <citation type="submission" date="2015-12" db="EMBL/GenBank/DDBJ databases">
        <title>Genome sequence of the marine Rhodobacteraceae strain O3.65, Candidatus Tritonibacter horizontis.</title>
        <authorList>
            <person name="Poehlein A."/>
            <person name="Giebel H.A."/>
            <person name="Voget S."/>
            <person name="Brinkhoff T."/>
        </authorList>
    </citation>
    <scope>NUCLEOTIDE SEQUENCE [LARGE SCALE GENOMIC DNA]</scope>
    <source>
        <strain evidence="3 4">O3.65</strain>
    </source>
</reference>
<evidence type="ECO:0000259" key="2">
    <source>
        <dbReference type="Pfam" id="PF18557"/>
    </source>
</evidence>
<dbReference type="OrthoDB" id="7875342at2"/>
<dbReference type="RefSeq" id="WP_068247055.1">
    <property type="nucleotide sequence ID" value="NZ_LPUY01000095.1"/>
</dbReference>
<proteinExistence type="predicted"/>
<dbReference type="InterPro" id="IPR041649">
    <property type="entry name" value="NepR"/>
</dbReference>
<dbReference type="AlphaFoldDB" id="A0A132BTE7"/>
<gene>
    <name evidence="3" type="ORF">TRIHO_36490</name>
</gene>
<accession>A0A132BTE7</accession>
<name>A0A132BTE7_9RHOB</name>
<feature type="region of interest" description="Disordered" evidence="1">
    <location>
        <begin position="46"/>
        <end position="65"/>
    </location>
</feature>
<dbReference type="EMBL" id="LPUY01000095">
    <property type="protein sequence ID" value="KUP91486.1"/>
    <property type="molecule type" value="Genomic_DNA"/>
</dbReference>
<sequence length="65" mass="7279">MAQMPKSQPWDSLIDENLKKVFEEDANADLPPQLMDLLDRLDKIHVATQEASGPDTPTDDGEVEE</sequence>
<evidence type="ECO:0000313" key="3">
    <source>
        <dbReference type="EMBL" id="KUP91486.1"/>
    </source>
</evidence>
<dbReference type="Proteomes" id="UP000068382">
    <property type="component" value="Unassembled WGS sequence"/>
</dbReference>